<dbReference type="EC" id="3.1.1.-" evidence="6"/>
<evidence type="ECO:0000313" key="6">
    <source>
        <dbReference type="EMBL" id="MCO1334530.1"/>
    </source>
</evidence>
<keyword evidence="3 6" id="KW-0378">Hydrolase</keyword>
<accession>A0A9X2J6E5</accession>
<dbReference type="GO" id="GO:0005737">
    <property type="term" value="C:cytoplasm"/>
    <property type="evidence" value="ECO:0007669"/>
    <property type="project" value="UniProtKB-SubCell"/>
</dbReference>
<name>A0A9X2J6E5_9GAMM</name>
<dbReference type="AlphaFoldDB" id="A0A9X2J6E5"/>
<dbReference type="SUPFAM" id="SSF53474">
    <property type="entry name" value="alpha/beta-Hydrolases"/>
    <property type="match status" value="1"/>
</dbReference>
<dbReference type="Gene3D" id="3.40.50.1820">
    <property type="entry name" value="alpha/beta hydrolase"/>
    <property type="match status" value="1"/>
</dbReference>
<gene>
    <name evidence="6" type="primary">fes</name>
    <name evidence="6" type="ORF">MO867_09280</name>
</gene>
<evidence type="ECO:0000256" key="4">
    <source>
        <dbReference type="ARBA" id="ARBA00024201"/>
    </source>
</evidence>
<comment type="similarity">
    <text evidence="4">Belongs to the Fes family.</text>
</comment>
<dbReference type="EMBL" id="JALBWM010000030">
    <property type="protein sequence ID" value="MCO1334530.1"/>
    <property type="molecule type" value="Genomic_DNA"/>
</dbReference>
<comment type="subcellular location">
    <subcellularLocation>
        <location evidence="1">Cytoplasm</location>
    </subcellularLocation>
</comment>
<keyword evidence="7" id="KW-1185">Reference proteome</keyword>
<evidence type="ECO:0000259" key="5">
    <source>
        <dbReference type="Pfam" id="PF11806"/>
    </source>
</evidence>
<dbReference type="InterPro" id="IPR050583">
    <property type="entry name" value="Mycobacterial_A85_antigen"/>
</dbReference>
<dbReference type="Gene3D" id="2.60.40.10">
    <property type="entry name" value="Immunoglobulins"/>
    <property type="match status" value="1"/>
</dbReference>
<dbReference type="GO" id="GO:0006826">
    <property type="term" value="P:iron ion transport"/>
    <property type="evidence" value="ECO:0007669"/>
    <property type="project" value="InterPro"/>
</dbReference>
<evidence type="ECO:0000313" key="7">
    <source>
        <dbReference type="Proteomes" id="UP001139028"/>
    </source>
</evidence>
<dbReference type="NCBIfam" id="NF007758">
    <property type="entry name" value="PRK10439.1"/>
    <property type="match status" value="1"/>
</dbReference>
<dbReference type="InterPro" id="IPR021764">
    <property type="entry name" value="Enterochelin_esterase_N"/>
</dbReference>
<evidence type="ECO:0000256" key="3">
    <source>
        <dbReference type="ARBA" id="ARBA00022801"/>
    </source>
</evidence>
<evidence type="ECO:0000256" key="1">
    <source>
        <dbReference type="ARBA" id="ARBA00004496"/>
    </source>
</evidence>
<dbReference type="Proteomes" id="UP001139028">
    <property type="component" value="Unassembled WGS sequence"/>
</dbReference>
<dbReference type="InterPro" id="IPR014756">
    <property type="entry name" value="Ig_E-set"/>
</dbReference>
<dbReference type="SUPFAM" id="SSF81296">
    <property type="entry name" value="E set domains"/>
    <property type="match status" value="1"/>
</dbReference>
<dbReference type="RefSeq" id="WP_252466090.1">
    <property type="nucleotide sequence ID" value="NZ_JALBWM010000030.1"/>
</dbReference>
<dbReference type="InterPro" id="IPR029058">
    <property type="entry name" value="AB_hydrolase_fold"/>
</dbReference>
<comment type="caution">
    <text evidence="6">The sequence shown here is derived from an EMBL/GenBank/DDBJ whole genome shotgun (WGS) entry which is preliminary data.</text>
</comment>
<dbReference type="InterPro" id="IPR013783">
    <property type="entry name" value="Ig-like_fold"/>
</dbReference>
<evidence type="ECO:0000256" key="2">
    <source>
        <dbReference type="ARBA" id="ARBA00022490"/>
    </source>
</evidence>
<reference evidence="6" key="1">
    <citation type="journal article" date="2022" name="Arch. Microbiol.">
        <title>Microbulbifer okhotskensis sp. nov., isolated from a deep bottom sediment of the Okhotsk Sea.</title>
        <authorList>
            <person name="Romanenko L."/>
            <person name="Kurilenko V."/>
            <person name="Otstavnykh N."/>
            <person name="Velansky P."/>
            <person name="Isaeva M."/>
            <person name="Mikhailov V."/>
        </authorList>
    </citation>
    <scope>NUCLEOTIDE SEQUENCE</scope>
    <source>
        <strain evidence="6">OS29</strain>
    </source>
</reference>
<dbReference type="GO" id="GO:0008849">
    <property type="term" value="F:enterochelin esterase activity"/>
    <property type="evidence" value="ECO:0007669"/>
    <property type="project" value="InterPro"/>
</dbReference>
<dbReference type="PANTHER" id="PTHR48098:SF3">
    <property type="entry name" value="IRON(III) ENTEROBACTIN ESTERASE"/>
    <property type="match status" value="1"/>
</dbReference>
<dbReference type="PANTHER" id="PTHR48098">
    <property type="entry name" value="ENTEROCHELIN ESTERASE-RELATED"/>
    <property type="match status" value="1"/>
</dbReference>
<protein>
    <submittedName>
        <fullName evidence="6">Enterochelin esterase</fullName>
        <ecNumber evidence="6">3.1.1.-</ecNumber>
    </submittedName>
</protein>
<organism evidence="6 7">
    <name type="scientific">Microbulbifer okhotskensis</name>
    <dbReference type="NCBI Taxonomy" id="2926617"/>
    <lineage>
        <taxon>Bacteria</taxon>
        <taxon>Pseudomonadati</taxon>
        <taxon>Pseudomonadota</taxon>
        <taxon>Gammaproteobacteria</taxon>
        <taxon>Cellvibrionales</taxon>
        <taxon>Microbulbiferaceae</taxon>
        <taxon>Microbulbifer</taxon>
    </lineage>
</organism>
<dbReference type="Pfam" id="PF00756">
    <property type="entry name" value="Esterase"/>
    <property type="match status" value="1"/>
</dbReference>
<dbReference type="Pfam" id="PF11806">
    <property type="entry name" value="Enterochelin_N"/>
    <property type="match status" value="1"/>
</dbReference>
<keyword evidence="2" id="KW-0963">Cytoplasm</keyword>
<dbReference type="GO" id="GO:0005506">
    <property type="term" value="F:iron ion binding"/>
    <property type="evidence" value="ECO:0007669"/>
    <property type="project" value="InterPro"/>
</dbReference>
<feature type="domain" description="Enterochelin esterase N-terminal" evidence="5">
    <location>
        <begin position="45"/>
        <end position="177"/>
    </location>
</feature>
<proteinExistence type="inferred from homology"/>
<sequence>MRSTLTALNFPNLFEVGSAPWWSEVERHGLPFISGSPSSEKKLNLTFIWKDPNGNELLSPIKRVYIDINCVTDHHTFSPPSLERLPGTNIWHWQLEVEKNWRGSYRLIPTTEKWVGSNWQKELQRNEDKCQMQRHWWRSLLKTAIPDPLNRQAPSIGQWSKKFSAIHLPESEEQSAWLKFDLTPAFQLSESSYTENLAESSWQSTSLGVSRKIWTYVSGETSTPSKRPLIILLDGDRWAKEMPIFSVLEEQTLSGNLPPALYLLIDPIDGHQRERDLTCSEDFWQAIQTELIPQVRKILPHTDNPAYTIVAGQSYGGLAAMYAGLNWPERFGSVISQSGSFWWPNNEPMRKRNTSHVKGWLTEHVLKGFYSPAGLRIFQQVGTKEHALSTVNDQLNKALCNKNFDVEYQRYTGGHDILCWRDGLLKGISYLLQNFSIQD</sequence>
<dbReference type="InterPro" id="IPR000801">
    <property type="entry name" value="Esterase-like"/>
</dbReference>